<sequence>MLMALGQLLFQIEVLLTFPFQLWRAYELVNHPRLIHRAQELKFNLRRIALLIIMYSGPRVLQVGIYVSDAPFRVSQGIIAGCAFATMTIDRHGRIGQHHRNVGYDPGMSEKHGALLIPLTDADVRHSQAGAIAPLYDVTTGIRQYGTVAYTVAMSPNAHEVHDLDALTPREIHVPFSFSEAKQSIERDERRIRQASDDIFLTFLHQDGASKDFLGRTKRSVLDVHLKDFNGKYFATVSARHLEAHQHWILPTGHIFTENVLLRGGIWQIFTFSESPGNELSWHVTYDRRLTMVQVVTRAKTGCVDVLESKQQIRAGHNVSPFDAELAAEVQQAPGWEDDLCLVCHMGHKPRYGMIAGQYAVCPPWKLWAYLTRRIDKTDYGTYMGVLNIFEWDTMDLDAIGLTEPTVGWRHWCYENEDYLPERLDSLLNSIEDEIEEFWNQEKSWPPQKMEGTGLCAIETRVHPVLPPLGAPMAFRGRAMRRRTGSRTPGRGQSTYQDDVTSRVNQYRIRQAAYELVAFFTTVSVSPTHHKADACASCEEQLGPGKDRGKGDYSNWSDRRNDDRVSTATAVHTIPEAHGQYVRVLAWDPFREILISGGGDGHVRFWGPEGRGYAGRGGLDAERSVRSLLVLPEELVSGHSTGEVVLWAMELWGTPRVQTLQAHLE</sequence>
<reference evidence="3" key="1">
    <citation type="submission" date="2023-10" db="EMBL/GenBank/DDBJ databases">
        <authorList>
            <person name="Chen Y."/>
            <person name="Shah S."/>
            <person name="Dougan E. K."/>
            <person name="Thang M."/>
            <person name="Chan C."/>
        </authorList>
    </citation>
    <scope>NUCLEOTIDE SEQUENCE [LARGE SCALE GENOMIC DNA]</scope>
</reference>
<protein>
    <recommendedName>
        <fullName evidence="5">WD40 repeat-like protein</fullName>
    </recommendedName>
</protein>
<dbReference type="InterPro" id="IPR036322">
    <property type="entry name" value="WD40_repeat_dom_sf"/>
</dbReference>
<proteinExistence type="predicted"/>
<feature type="non-terminal residue" evidence="3">
    <location>
        <position position="665"/>
    </location>
</feature>
<feature type="repeat" description="WD" evidence="1">
    <location>
        <begin position="575"/>
        <end position="606"/>
    </location>
</feature>
<feature type="region of interest" description="Disordered" evidence="2">
    <location>
        <begin position="480"/>
        <end position="499"/>
    </location>
</feature>
<accession>A0ABN9SPV6</accession>
<dbReference type="SUPFAM" id="SSF50978">
    <property type="entry name" value="WD40 repeat-like"/>
    <property type="match status" value="1"/>
</dbReference>
<dbReference type="InterPro" id="IPR001680">
    <property type="entry name" value="WD40_rpt"/>
</dbReference>
<organism evidence="3 4">
    <name type="scientific">Prorocentrum cordatum</name>
    <dbReference type="NCBI Taxonomy" id="2364126"/>
    <lineage>
        <taxon>Eukaryota</taxon>
        <taxon>Sar</taxon>
        <taxon>Alveolata</taxon>
        <taxon>Dinophyceae</taxon>
        <taxon>Prorocentrales</taxon>
        <taxon>Prorocentraceae</taxon>
        <taxon>Prorocentrum</taxon>
    </lineage>
</organism>
<feature type="region of interest" description="Disordered" evidence="2">
    <location>
        <begin position="540"/>
        <end position="561"/>
    </location>
</feature>
<keyword evidence="4" id="KW-1185">Reference proteome</keyword>
<feature type="compositionally biased region" description="Basic and acidic residues" evidence="2">
    <location>
        <begin position="545"/>
        <end position="561"/>
    </location>
</feature>
<name>A0ABN9SPV6_9DINO</name>
<dbReference type="SMART" id="SM00320">
    <property type="entry name" value="WD40"/>
    <property type="match status" value="1"/>
</dbReference>
<comment type="caution">
    <text evidence="3">The sequence shown here is derived from an EMBL/GenBank/DDBJ whole genome shotgun (WGS) entry which is preliminary data.</text>
</comment>
<evidence type="ECO:0000256" key="2">
    <source>
        <dbReference type="SAM" id="MobiDB-lite"/>
    </source>
</evidence>
<keyword evidence="1" id="KW-0853">WD repeat</keyword>
<feature type="compositionally biased region" description="Low complexity" evidence="2">
    <location>
        <begin position="486"/>
        <end position="495"/>
    </location>
</feature>
<dbReference type="Proteomes" id="UP001189429">
    <property type="component" value="Unassembled WGS sequence"/>
</dbReference>
<dbReference type="EMBL" id="CAUYUJ010012425">
    <property type="protein sequence ID" value="CAK0833914.1"/>
    <property type="molecule type" value="Genomic_DNA"/>
</dbReference>
<dbReference type="PROSITE" id="PS50082">
    <property type="entry name" value="WD_REPEATS_2"/>
    <property type="match status" value="1"/>
</dbReference>
<evidence type="ECO:0000256" key="1">
    <source>
        <dbReference type="PROSITE-ProRule" id="PRU00221"/>
    </source>
</evidence>
<dbReference type="PROSITE" id="PS50294">
    <property type="entry name" value="WD_REPEATS_REGION"/>
    <property type="match status" value="1"/>
</dbReference>
<evidence type="ECO:0008006" key="5">
    <source>
        <dbReference type="Google" id="ProtNLM"/>
    </source>
</evidence>
<dbReference type="InterPro" id="IPR015943">
    <property type="entry name" value="WD40/YVTN_repeat-like_dom_sf"/>
</dbReference>
<evidence type="ECO:0000313" key="3">
    <source>
        <dbReference type="EMBL" id="CAK0833914.1"/>
    </source>
</evidence>
<evidence type="ECO:0000313" key="4">
    <source>
        <dbReference type="Proteomes" id="UP001189429"/>
    </source>
</evidence>
<gene>
    <name evidence="3" type="ORF">PCOR1329_LOCUS31468</name>
</gene>
<dbReference type="Gene3D" id="2.130.10.10">
    <property type="entry name" value="YVTN repeat-like/Quinoprotein amine dehydrogenase"/>
    <property type="match status" value="1"/>
</dbReference>